<protein>
    <submittedName>
        <fullName evidence="2">Uncharacterized protein</fullName>
    </submittedName>
</protein>
<evidence type="ECO:0000313" key="2">
    <source>
        <dbReference type="EMBL" id="KAF8415051.1"/>
    </source>
</evidence>
<organism evidence="2 3">
    <name type="scientific">Boletus edulis BED1</name>
    <dbReference type="NCBI Taxonomy" id="1328754"/>
    <lineage>
        <taxon>Eukaryota</taxon>
        <taxon>Fungi</taxon>
        <taxon>Dikarya</taxon>
        <taxon>Basidiomycota</taxon>
        <taxon>Agaricomycotina</taxon>
        <taxon>Agaricomycetes</taxon>
        <taxon>Agaricomycetidae</taxon>
        <taxon>Boletales</taxon>
        <taxon>Boletineae</taxon>
        <taxon>Boletaceae</taxon>
        <taxon>Boletoideae</taxon>
        <taxon>Boletus</taxon>
    </lineage>
</organism>
<feature type="compositionally biased region" description="Low complexity" evidence="1">
    <location>
        <begin position="135"/>
        <end position="152"/>
    </location>
</feature>
<dbReference type="EMBL" id="WHUW01000378">
    <property type="protein sequence ID" value="KAF8415051.1"/>
    <property type="molecule type" value="Genomic_DNA"/>
</dbReference>
<dbReference type="AlphaFoldDB" id="A0AAD4B9R3"/>
<name>A0AAD4B9R3_BOLED</name>
<feature type="region of interest" description="Disordered" evidence="1">
    <location>
        <begin position="9"/>
        <end position="31"/>
    </location>
</feature>
<evidence type="ECO:0000256" key="1">
    <source>
        <dbReference type="SAM" id="MobiDB-lite"/>
    </source>
</evidence>
<comment type="caution">
    <text evidence="2">The sequence shown here is derived from an EMBL/GenBank/DDBJ whole genome shotgun (WGS) entry which is preliminary data.</text>
</comment>
<feature type="region of interest" description="Disordered" evidence="1">
    <location>
        <begin position="207"/>
        <end position="239"/>
    </location>
</feature>
<evidence type="ECO:0000313" key="3">
    <source>
        <dbReference type="Proteomes" id="UP001194468"/>
    </source>
</evidence>
<keyword evidence="3" id="KW-1185">Reference proteome</keyword>
<feature type="compositionally biased region" description="Pro residues" evidence="1">
    <location>
        <begin position="483"/>
        <end position="493"/>
    </location>
</feature>
<feature type="non-terminal residue" evidence="2">
    <location>
        <position position="1"/>
    </location>
</feature>
<feature type="region of interest" description="Disordered" evidence="1">
    <location>
        <begin position="125"/>
        <end position="152"/>
    </location>
</feature>
<reference evidence="2" key="2">
    <citation type="journal article" date="2020" name="Nat. Commun.">
        <title>Large-scale genome sequencing of mycorrhizal fungi provides insights into the early evolution of symbiotic traits.</title>
        <authorList>
            <person name="Miyauchi S."/>
            <person name="Kiss E."/>
            <person name="Kuo A."/>
            <person name="Drula E."/>
            <person name="Kohler A."/>
            <person name="Sanchez-Garcia M."/>
            <person name="Morin E."/>
            <person name="Andreopoulos B."/>
            <person name="Barry K.W."/>
            <person name="Bonito G."/>
            <person name="Buee M."/>
            <person name="Carver A."/>
            <person name="Chen C."/>
            <person name="Cichocki N."/>
            <person name="Clum A."/>
            <person name="Culley D."/>
            <person name="Crous P.W."/>
            <person name="Fauchery L."/>
            <person name="Girlanda M."/>
            <person name="Hayes R.D."/>
            <person name="Keri Z."/>
            <person name="LaButti K."/>
            <person name="Lipzen A."/>
            <person name="Lombard V."/>
            <person name="Magnuson J."/>
            <person name="Maillard F."/>
            <person name="Murat C."/>
            <person name="Nolan M."/>
            <person name="Ohm R.A."/>
            <person name="Pangilinan J."/>
            <person name="Pereira M.F."/>
            <person name="Perotto S."/>
            <person name="Peter M."/>
            <person name="Pfister S."/>
            <person name="Riley R."/>
            <person name="Sitrit Y."/>
            <person name="Stielow J.B."/>
            <person name="Szollosi G."/>
            <person name="Zifcakova L."/>
            <person name="Stursova M."/>
            <person name="Spatafora J.W."/>
            <person name="Tedersoo L."/>
            <person name="Vaario L.M."/>
            <person name="Yamada A."/>
            <person name="Yan M."/>
            <person name="Wang P."/>
            <person name="Xu J."/>
            <person name="Bruns T."/>
            <person name="Baldrian P."/>
            <person name="Vilgalys R."/>
            <person name="Dunand C."/>
            <person name="Henrissat B."/>
            <person name="Grigoriev I.V."/>
            <person name="Hibbett D."/>
            <person name="Nagy L.G."/>
            <person name="Martin F.M."/>
        </authorList>
    </citation>
    <scope>NUCLEOTIDE SEQUENCE</scope>
    <source>
        <strain evidence="2">BED1</strain>
    </source>
</reference>
<sequence>MIRGQALKLPVGDVPDWEVGGSDSEPSDLKSPAESFVILQSLKQSRDKWLRSMFPKFSSRGRGGKQPDVVPPPHTIYNRGRCTLQIGPHLFMDTTVFEVHYRSFPVTVSQPTMFVYQSAPGNPLSQAVHQPQTLSSSSPASAGESNPLLSSLSSSLPVPPGLISHVNAAATSNPTLANLLQLAAAGRATPDQLKTLGLLIQSLTGSPATGAPAAASQSSAPGTDSSSTPLATAPATAQQYQAPAKDFDIVIEFRDAPSDRWVFPRGPAAWDFSALNDTGSFGDLTVSTIVPFPSMIPPQDPLASEASAPTELPSRHVVEFHFKMASSYIWDTFSRWVGPKEKMEENRKILKEIEPPEQKYLAYRLPGGSQLTQIQNAALPSYAMKPIKPSTENGKPKRRSAPRKSAQDPPGSPTAKRKRQTQSKTQVPPKIACFACGQANVPLIMGGRYCRPCVEGGRIGETSQAGGVTNSNKSPTNDSSQPVPAPVETPPEP</sequence>
<accession>A0AAD4B9R3</accession>
<feature type="compositionally biased region" description="Polar residues" evidence="1">
    <location>
        <begin position="125"/>
        <end position="134"/>
    </location>
</feature>
<reference evidence="2" key="1">
    <citation type="submission" date="2019-10" db="EMBL/GenBank/DDBJ databases">
        <authorList>
            <consortium name="DOE Joint Genome Institute"/>
            <person name="Kuo A."/>
            <person name="Miyauchi S."/>
            <person name="Kiss E."/>
            <person name="Drula E."/>
            <person name="Kohler A."/>
            <person name="Sanchez-Garcia M."/>
            <person name="Andreopoulos B."/>
            <person name="Barry K.W."/>
            <person name="Bonito G."/>
            <person name="Buee M."/>
            <person name="Carver A."/>
            <person name="Chen C."/>
            <person name="Cichocki N."/>
            <person name="Clum A."/>
            <person name="Culley D."/>
            <person name="Crous P.W."/>
            <person name="Fauchery L."/>
            <person name="Girlanda M."/>
            <person name="Hayes R."/>
            <person name="Keri Z."/>
            <person name="LaButti K."/>
            <person name="Lipzen A."/>
            <person name="Lombard V."/>
            <person name="Magnuson J."/>
            <person name="Maillard F."/>
            <person name="Morin E."/>
            <person name="Murat C."/>
            <person name="Nolan M."/>
            <person name="Ohm R."/>
            <person name="Pangilinan J."/>
            <person name="Pereira M."/>
            <person name="Perotto S."/>
            <person name="Peter M."/>
            <person name="Riley R."/>
            <person name="Sitrit Y."/>
            <person name="Stielow B."/>
            <person name="Szollosi G."/>
            <person name="Zifcakova L."/>
            <person name="Stursova M."/>
            <person name="Spatafora J.W."/>
            <person name="Tedersoo L."/>
            <person name="Vaario L.-M."/>
            <person name="Yamada A."/>
            <person name="Yan M."/>
            <person name="Wang P."/>
            <person name="Xu J."/>
            <person name="Bruns T."/>
            <person name="Baldrian P."/>
            <person name="Vilgalys R."/>
            <person name="Henrissat B."/>
            <person name="Grigoriev I.V."/>
            <person name="Hibbett D."/>
            <person name="Nagy L.G."/>
            <person name="Martin F.M."/>
        </authorList>
    </citation>
    <scope>NUCLEOTIDE SEQUENCE</scope>
    <source>
        <strain evidence="2">BED1</strain>
    </source>
</reference>
<feature type="region of interest" description="Disordered" evidence="1">
    <location>
        <begin position="458"/>
        <end position="493"/>
    </location>
</feature>
<gene>
    <name evidence="2" type="ORF">L210DRAFT_3465246</name>
</gene>
<dbReference type="Proteomes" id="UP001194468">
    <property type="component" value="Unassembled WGS sequence"/>
</dbReference>
<feature type="region of interest" description="Disordered" evidence="1">
    <location>
        <begin position="382"/>
        <end position="427"/>
    </location>
</feature>
<proteinExistence type="predicted"/>
<feature type="compositionally biased region" description="Polar residues" evidence="1">
    <location>
        <begin position="461"/>
        <end position="481"/>
    </location>
</feature>